<evidence type="ECO:0000313" key="3">
    <source>
        <dbReference type="Proteomes" id="UP000223060"/>
    </source>
</evidence>
<dbReference type="RefSeq" id="WP_036061682.1">
    <property type="nucleotide sequence ID" value="NZ_CP011102.1"/>
</dbReference>
<keyword evidence="1" id="KW-0472">Membrane</keyword>
<keyword evidence="1" id="KW-1133">Transmembrane helix</keyword>
<dbReference type="PANTHER" id="PTHR35335">
    <property type="entry name" value="UPF0716 PROTEIN FXSA"/>
    <property type="match status" value="1"/>
</dbReference>
<dbReference type="EMBL" id="CP011102">
    <property type="protein sequence ID" value="AQY51297.1"/>
    <property type="molecule type" value="Genomic_DNA"/>
</dbReference>
<reference evidence="3" key="1">
    <citation type="submission" date="2015-03" db="EMBL/GenBank/DDBJ databases">
        <authorList>
            <person name="Ferrari E."/>
            <person name="Walter M.C."/>
            <person name="Huptas C."/>
            <person name="Scherer S."/>
            <person name="Mueller-Herbst S."/>
        </authorList>
    </citation>
    <scope>NUCLEOTIDE SEQUENCE [LARGE SCALE GENOMIC DNA]</scope>
    <source>
        <strain evidence="3">LWP01</strain>
    </source>
</reference>
<evidence type="ECO:0000256" key="1">
    <source>
        <dbReference type="SAM" id="Phobius"/>
    </source>
</evidence>
<evidence type="ECO:0000313" key="2">
    <source>
        <dbReference type="EMBL" id="AQY51297.1"/>
    </source>
</evidence>
<dbReference type="Proteomes" id="UP000223060">
    <property type="component" value="Chromosome"/>
</dbReference>
<feature type="transmembrane region" description="Helical" evidence="1">
    <location>
        <begin position="5"/>
        <end position="26"/>
    </location>
</feature>
<dbReference type="NCBIfam" id="NF008528">
    <property type="entry name" value="PRK11463.1-2"/>
    <property type="match status" value="1"/>
</dbReference>
<dbReference type="PANTHER" id="PTHR35335:SF1">
    <property type="entry name" value="UPF0716 PROTEIN FXSA"/>
    <property type="match status" value="1"/>
</dbReference>
<accession>A0A1S7FVB2</accession>
<dbReference type="Pfam" id="PF04186">
    <property type="entry name" value="FxsA"/>
    <property type="match status" value="1"/>
</dbReference>
<proteinExistence type="predicted"/>
<dbReference type="KEGG" id="lwi:UE46_09675"/>
<keyword evidence="3" id="KW-1185">Reference proteome</keyword>
<gene>
    <name evidence="2" type="ORF">UE46_09675</name>
</gene>
<sequence length="126" mass="14951">MKKIIYYWAAYGLIELITYILLFQWIGFWPLLFIQIASTAFGIFIVKRLWRGITQNMRDRKAMSPYLLDTICLVFAGILLVIPGIITTICGLLLFLPFVRSWIKPLMNRWIERRMSQGNFTYFDMK</sequence>
<protein>
    <submittedName>
        <fullName evidence="2">Exclusion suppressor FxsA</fullName>
    </submittedName>
</protein>
<keyword evidence="1" id="KW-0812">Transmembrane</keyword>
<feature type="transmembrane region" description="Helical" evidence="1">
    <location>
        <begin position="71"/>
        <end position="99"/>
    </location>
</feature>
<organism evidence="2 3">
    <name type="scientific">Listeria weihenstephanensis</name>
    <dbReference type="NCBI Taxonomy" id="1006155"/>
    <lineage>
        <taxon>Bacteria</taxon>
        <taxon>Bacillati</taxon>
        <taxon>Bacillota</taxon>
        <taxon>Bacilli</taxon>
        <taxon>Bacillales</taxon>
        <taxon>Listeriaceae</taxon>
        <taxon>Listeria</taxon>
    </lineage>
</organism>
<name>A0A1S7FVB2_9LIST</name>
<dbReference type="AlphaFoldDB" id="A0A1S7FVB2"/>
<dbReference type="GO" id="GO:0016020">
    <property type="term" value="C:membrane"/>
    <property type="evidence" value="ECO:0007669"/>
    <property type="project" value="InterPro"/>
</dbReference>
<dbReference type="InterPro" id="IPR007313">
    <property type="entry name" value="FxsA"/>
</dbReference>
<feature type="transmembrane region" description="Helical" evidence="1">
    <location>
        <begin position="32"/>
        <end position="50"/>
    </location>
</feature>